<dbReference type="InterPro" id="IPR037208">
    <property type="entry name" value="Spo0E-like_sf"/>
</dbReference>
<dbReference type="OrthoDB" id="2926598at2"/>
<proteinExistence type="predicted"/>
<dbReference type="EMBL" id="VNJI01000022">
    <property type="protein sequence ID" value="TVY08583.1"/>
    <property type="molecule type" value="Genomic_DNA"/>
</dbReference>
<dbReference type="Proteomes" id="UP000317036">
    <property type="component" value="Unassembled WGS sequence"/>
</dbReference>
<dbReference type="GO" id="GO:0043937">
    <property type="term" value="P:regulation of sporulation"/>
    <property type="evidence" value="ECO:0007669"/>
    <property type="project" value="InterPro"/>
</dbReference>
<reference evidence="1 2" key="1">
    <citation type="submission" date="2019-07" db="EMBL/GenBank/DDBJ databases">
        <authorList>
            <person name="Kim J."/>
        </authorList>
    </citation>
    <scope>NUCLEOTIDE SEQUENCE [LARGE SCALE GENOMIC DNA]</scope>
    <source>
        <strain evidence="1 2">JC52</strain>
    </source>
</reference>
<accession>A0A559K908</accession>
<name>A0A559K908_9BACL</name>
<protein>
    <submittedName>
        <fullName evidence="1">Aspartyl-phosphate phosphatase Spo0E family protein</fullName>
    </submittedName>
</protein>
<dbReference type="GO" id="GO:0046983">
    <property type="term" value="F:protein dimerization activity"/>
    <property type="evidence" value="ECO:0007669"/>
    <property type="project" value="InterPro"/>
</dbReference>
<comment type="caution">
    <text evidence="1">The sequence shown here is derived from an EMBL/GenBank/DDBJ whole genome shotgun (WGS) entry which is preliminary data.</text>
</comment>
<dbReference type="Gene3D" id="4.10.280.10">
    <property type="entry name" value="Helix-loop-helix DNA-binding domain"/>
    <property type="match status" value="1"/>
</dbReference>
<dbReference type="Pfam" id="PF09388">
    <property type="entry name" value="SpoOE-like"/>
    <property type="match status" value="1"/>
</dbReference>
<gene>
    <name evidence="1" type="ORF">FPZ49_17955</name>
</gene>
<organism evidence="1 2">
    <name type="scientific">Paenibacillus cremeus</name>
    <dbReference type="NCBI Taxonomy" id="2163881"/>
    <lineage>
        <taxon>Bacteria</taxon>
        <taxon>Bacillati</taxon>
        <taxon>Bacillota</taxon>
        <taxon>Bacilli</taxon>
        <taxon>Bacillales</taxon>
        <taxon>Paenibacillaceae</taxon>
        <taxon>Paenibacillus</taxon>
    </lineage>
</organism>
<sequence length="60" mass="7395">MMESFLQEKIESLRFQMIELALIYGTLTHEQVVMVSQQLDRYLVVYQKIQYRRFKMKRCC</sequence>
<evidence type="ECO:0000313" key="1">
    <source>
        <dbReference type="EMBL" id="TVY08583.1"/>
    </source>
</evidence>
<dbReference type="InterPro" id="IPR036638">
    <property type="entry name" value="HLH_DNA-bd_sf"/>
</dbReference>
<dbReference type="SUPFAM" id="SSF140500">
    <property type="entry name" value="BAS1536-like"/>
    <property type="match status" value="1"/>
</dbReference>
<dbReference type="InterPro" id="IPR018540">
    <property type="entry name" value="Spo0E-like"/>
</dbReference>
<evidence type="ECO:0000313" key="2">
    <source>
        <dbReference type="Proteomes" id="UP000317036"/>
    </source>
</evidence>
<dbReference type="AlphaFoldDB" id="A0A559K908"/>
<keyword evidence="2" id="KW-1185">Reference proteome</keyword>